<evidence type="ECO:0000313" key="4">
    <source>
        <dbReference type="Proteomes" id="UP000198287"/>
    </source>
</evidence>
<comment type="caution">
    <text evidence="3">The sequence shown here is derived from an EMBL/GenBank/DDBJ whole genome shotgun (WGS) entry which is preliminary data.</text>
</comment>
<name>A0A226DX86_FOLCA</name>
<protein>
    <submittedName>
        <fullName evidence="3">Uncharacterized protein</fullName>
    </submittedName>
</protein>
<feature type="chain" id="PRO_5012646546" evidence="2">
    <location>
        <begin position="20"/>
        <end position="254"/>
    </location>
</feature>
<dbReference type="Proteomes" id="UP000198287">
    <property type="component" value="Unassembled WGS sequence"/>
</dbReference>
<keyword evidence="1" id="KW-0812">Transmembrane</keyword>
<sequence>MKFSIFLCTVVMTTCRVECASIKERRRGTLNKIPLQNGEDCPLYCDSCSKEYCYYYDEEVVLTTVAAGRENATRPATRSTTTHTRTEVSRAWALSGLARARPGPLGFGRAGLSATGLGRAWAFEEPNLVGLGLGGLLPSRAWAFSEKPKPVSYFFWGVPFNNYLECWVFLVIIHLHLALTKSPMGSPMGLGLGGLFSQKAQWAWAGLGLIFLGLGGPGLLRWAFEPSLGGPGFEKSRPGSPLLVISETKLFTYN</sequence>
<proteinExistence type="predicted"/>
<dbReference type="AlphaFoldDB" id="A0A226DX86"/>
<dbReference type="EMBL" id="LNIX01000010">
    <property type="protein sequence ID" value="OXA49327.1"/>
    <property type="molecule type" value="Genomic_DNA"/>
</dbReference>
<feature type="transmembrane region" description="Helical" evidence="1">
    <location>
        <begin position="153"/>
        <end position="179"/>
    </location>
</feature>
<keyword evidence="1" id="KW-1133">Transmembrane helix</keyword>
<accession>A0A226DX86</accession>
<keyword evidence="4" id="KW-1185">Reference proteome</keyword>
<organism evidence="3 4">
    <name type="scientific">Folsomia candida</name>
    <name type="common">Springtail</name>
    <dbReference type="NCBI Taxonomy" id="158441"/>
    <lineage>
        <taxon>Eukaryota</taxon>
        <taxon>Metazoa</taxon>
        <taxon>Ecdysozoa</taxon>
        <taxon>Arthropoda</taxon>
        <taxon>Hexapoda</taxon>
        <taxon>Collembola</taxon>
        <taxon>Entomobryomorpha</taxon>
        <taxon>Isotomoidea</taxon>
        <taxon>Isotomidae</taxon>
        <taxon>Proisotominae</taxon>
        <taxon>Folsomia</taxon>
    </lineage>
</organism>
<keyword evidence="1" id="KW-0472">Membrane</keyword>
<reference evidence="3 4" key="1">
    <citation type="submission" date="2015-12" db="EMBL/GenBank/DDBJ databases">
        <title>The genome of Folsomia candida.</title>
        <authorList>
            <person name="Faddeeva A."/>
            <person name="Derks M.F."/>
            <person name="Anvar Y."/>
            <person name="Smit S."/>
            <person name="Van Straalen N."/>
            <person name="Roelofs D."/>
        </authorList>
    </citation>
    <scope>NUCLEOTIDE SEQUENCE [LARGE SCALE GENOMIC DNA]</scope>
    <source>
        <strain evidence="3 4">VU population</strain>
        <tissue evidence="3">Whole body</tissue>
    </source>
</reference>
<evidence type="ECO:0000256" key="1">
    <source>
        <dbReference type="SAM" id="Phobius"/>
    </source>
</evidence>
<feature type="transmembrane region" description="Helical" evidence="1">
    <location>
        <begin position="200"/>
        <end position="224"/>
    </location>
</feature>
<evidence type="ECO:0000313" key="3">
    <source>
        <dbReference type="EMBL" id="OXA49327.1"/>
    </source>
</evidence>
<feature type="signal peptide" evidence="2">
    <location>
        <begin position="1"/>
        <end position="19"/>
    </location>
</feature>
<keyword evidence="2" id="KW-0732">Signal</keyword>
<gene>
    <name evidence="3" type="ORF">Fcan01_15475</name>
</gene>
<evidence type="ECO:0000256" key="2">
    <source>
        <dbReference type="SAM" id="SignalP"/>
    </source>
</evidence>